<evidence type="ECO:0000256" key="2">
    <source>
        <dbReference type="ARBA" id="ARBA00022723"/>
    </source>
</evidence>
<evidence type="ECO:0000256" key="1">
    <source>
        <dbReference type="ARBA" id="ARBA00006787"/>
    </source>
</evidence>
<feature type="binding site" evidence="5">
    <location>
        <position position="180"/>
    </location>
    <ligand>
        <name>Fe cation</name>
        <dbReference type="ChEBI" id="CHEBI:24875"/>
        <note>catalytic</note>
    </ligand>
</feature>
<dbReference type="AlphaFoldDB" id="A0AAE0Z919"/>
<sequence>MSEKIFSKLPQWFNLEEKDHMEKPIEATITGDVPKWIKGSLYRNGSGIYKMGSTAWNHIFDGFAVLQRWTFQNGKVTYQSSILDSDDYKKSAERNRMIGSGFGSTFPDPCQTLFSRLLSTFVPARPDKVTNTAVNIVEFGDRMFALSETPVINEVTADTLKVKGKSNVTGYLALHIGTAHPHIMKDGTMIFYGTNMDYSKAYNFVSIPPQKNSTDSPFSGAKIMASLPSRWKMNISYTHSFGLTENYFVHLEQPFTINVPRLALSAFAGRAIADCMITHPGESMDILVIDKSTGKRTPITYKAPSGFAFHFINCYEDSDHIVCDICFFPDGADAVRTKYLDYLADHFTESFSCVEKVEFARFVLPLKLDRAKEDKNLVTLPNTTAIAVLETGKKDVVCVTPETIEESPVLELPRINYDYNGLKYRYCYGTTGYIQDKKQLSKFDLQEKSVLTYDVEENLTPGEPIFIPRPGATKEDDGVIVCTLVAESNDVQSALVILDAKSFHEVARASLPQEVKMSFTFHGNFTNKTFKDHLIVYGMNGHN</sequence>
<dbReference type="GO" id="GO:0016121">
    <property type="term" value="P:carotene catabolic process"/>
    <property type="evidence" value="ECO:0007669"/>
    <property type="project" value="TreeGrafter"/>
</dbReference>
<dbReference type="Pfam" id="PF03055">
    <property type="entry name" value="RPE65"/>
    <property type="match status" value="1"/>
</dbReference>
<reference evidence="6" key="1">
    <citation type="journal article" date="2023" name="G3 (Bethesda)">
        <title>A reference genome for the long-term kleptoplast-retaining sea slug Elysia crispata morphotype clarki.</title>
        <authorList>
            <person name="Eastman K.E."/>
            <person name="Pendleton A.L."/>
            <person name="Shaikh M.A."/>
            <person name="Suttiyut T."/>
            <person name="Ogas R."/>
            <person name="Tomko P."/>
            <person name="Gavelis G."/>
            <person name="Widhalm J.R."/>
            <person name="Wisecaver J.H."/>
        </authorList>
    </citation>
    <scope>NUCLEOTIDE SEQUENCE</scope>
    <source>
        <strain evidence="6">ECLA1</strain>
    </source>
</reference>
<dbReference type="PANTHER" id="PTHR10543:SF24">
    <property type="entry name" value="CAROTENOID ISOMEROOXYGENASE"/>
    <property type="match status" value="1"/>
</dbReference>
<evidence type="ECO:0000256" key="4">
    <source>
        <dbReference type="ARBA" id="ARBA00023004"/>
    </source>
</evidence>
<evidence type="ECO:0000256" key="5">
    <source>
        <dbReference type="PIRSR" id="PIRSR604294-1"/>
    </source>
</evidence>
<name>A0AAE0Z919_9GAST</name>
<feature type="binding site" evidence="5">
    <location>
        <position position="522"/>
    </location>
    <ligand>
        <name>Fe cation</name>
        <dbReference type="ChEBI" id="CHEBI:24875"/>
        <note>catalytic</note>
    </ligand>
</feature>
<dbReference type="GO" id="GO:0003834">
    <property type="term" value="F:beta-carotene 15,15'-dioxygenase activity"/>
    <property type="evidence" value="ECO:0007669"/>
    <property type="project" value="TreeGrafter"/>
</dbReference>
<keyword evidence="3" id="KW-0560">Oxidoreductase</keyword>
<dbReference type="PANTHER" id="PTHR10543">
    <property type="entry name" value="BETA-CAROTENE DIOXYGENASE"/>
    <property type="match status" value="1"/>
</dbReference>
<comment type="caution">
    <text evidence="6">The sequence shown here is derived from an EMBL/GenBank/DDBJ whole genome shotgun (WGS) entry which is preliminary data.</text>
</comment>
<evidence type="ECO:0000256" key="3">
    <source>
        <dbReference type="ARBA" id="ARBA00023002"/>
    </source>
</evidence>
<evidence type="ECO:0000313" key="7">
    <source>
        <dbReference type="Proteomes" id="UP001283361"/>
    </source>
</evidence>
<comment type="similarity">
    <text evidence="1">Belongs to the carotenoid oxygenase family.</text>
</comment>
<protein>
    <submittedName>
        <fullName evidence="6">Uncharacterized protein</fullName>
    </submittedName>
</protein>
<feature type="binding site" evidence="5">
    <location>
        <position position="310"/>
    </location>
    <ligand>
        <name>Fe cation</name>
        <dbReference type="ChEBI" id="CHEBI:24875"/>
        <note>catalytic</note>
    </ligand>
</feature>
<keyword evidence="7" id="KW-1185">Reference proteome</keyword>
<dbReference type="EMBL" id="JAWDGP010004366">
    <property type="protein sequence ID" value="KAK3764875.1"/>
    <property type="molecule type" value="Genomic_DNA"/>
</dbReference>
<dbReference type="GO" id="GO:0010436">
    <property type="term" value="F:carotenoid dioxygenase activity"/>
    <property type="evidence" value="ECO:0007669"/>
    <property type="project" value="TreeGrafter"/>
</dbReference>
<dbReference type="GO" id="GO:0046872">
    <property type="term" value="F:metal ion binding"/>
    <property type="evidence" value="ECO:0007669"/>
    <property type="project" value="UniProtKB-KW"/>
</dbReference>
<dbReference type="InterPro" id="IPR004294">
    <property type="entry name" value="Carotenoid_Oase"/>
</dbReference>
<organism evidence="6 7">
    <name type="scientific">Elysia crispata</name>
    <name type="common">lettuce slug</name>
    <dbReference type="NCBI Taxonomy" id="231223"/>
    <lineage>
        <taxon>Eukaryota</taxon>
        <taxon>Metazoa</taxon>
        <taxon>Spiralia</taxon>
        <taxon>Lophotrochozoa</taxon>
        <taxon>Mollusca</taxon>
        <taxon>Gastropoda</taxon>
        <taxon>Heterobranchia</taxon>
        <taxon>Euthyneura</taxon>
        <taxon>Panpulmonata</taxon>
        <taxon>Sacoglossa</taxon>
        <taxon>Placobranchoidea</taxon>
        <taxon>Plakobranchidae</taxon>
        <taxon>Elysia</taxon>
    </lineage>
</organism>
<accession>A0AAE0Z919</accession>
<gene>
    <name evidence="6" type="ORF">RRG08_025397</name>
</gene>
<evidence type="ECO:0000313" key="6">
    <source>
        <dbReference type="EMBL" id="KAK3764875.1"/>
    </source>
</evidence>
<keyword evidence="4 5" id="KW-0408">Iron</keyword>
<dbReference type="Proteomes" id="UP001283361">
    <property type="component" value="Unassembled WGS sequence"/>
</dbReference>
<comment type="cofactor">
    <cofactor evidence="5">
        <name>Fe(2+)</name>
        <dbReference type="ChEBI" id="CHEBI:29033"/>
    </cofactor>
    <text evidence="5">Binds 1 Fe(2+) ion per subunit.</text>
</comment>
<keyword evidence="2 5" id="KW-0479">Metal-binding</keyword>
<proteinExistence type="inferred from homology"/>
<feature type="binding site" evidence="5">
    <location>
        <position position="239"/>
    </location>
    <ligand>
        <name>Fe cation</name>
        <dbReference type="ChEBI" id="CHEBI:24875"/>
        <note>catalytic</note>
    </ligand>
</feature>